<dbReference type="STRING" id="87541.AWM71_07525"/>
<organism evidence="1 2">
    <name type="scientific">Aerococcus christensenii</name>
    <dbReference type="NCBI Taxonomy" id="87541"/>
    <lineage>
        <taxon>Bacteria</taxon>
        <taxon>Bacillati</taxon>
        <taxon>Bacillota</taxon>
        <taxon>Bacilli</taxon>
        <taxon>Lactobacillales</taxon>
        <taxon>Aerococcaceae</taxon>
        <taxon>Aerococcus</taxon>
    </lineage>
</organism>
<dbReference type="PATRIC" id="fig|87541.4.peg.1627"/>
<evidence type="ECO:0000313" key="1">
    <source>
        <dbReference type="EMBL" id="KXB33751.1"/>
    </source>
</evidence>
<name>A0A133XS39_9LACT</name>
<comment type="caution">
    <text evidence="1">The sequence shown here is derived from an EMBL/GenBank/DDBJ whole genome shotgun (WGS) entry which is preliminary data.</text>
</comment>
<evidence type="ECO:0008006" key="3">
    <source>
        <dbReference type="Google" id="ProtNLM"/>
    </source>
</evidence>
<dbReference type="InterPro" id="IPR027417">
    <property type="entry name" value="P-loop_NTPase"/>
</dbReference>
<sequence length="401" mass="45208">MSDRTQGLTYTAAFKGIERLLEAKSNIVIDLVGHGGIGKTQLVQELAQKKNYGFYEITCSLLQPGDLSMPVPKEDRIAYYLNPQIQAAVDEANAHPDRLVLLFLDEFNRPIAMVQGELMNLVLQRQLMGIHLPENVVVITAENPSSDTEGFEGTAYSTNARDMAINDRTMRIRMGTNLDNWLEAFARVPLANGRSRIHPLVIDFLEAEGRQYFIVTDETRDKNPTPRAYERLSHFFDDLESTGLSLTQMEDQDLLAFLIEGIEGCIGQEAGQIFLTFLQSQTGDYIKAKEIVELSGDQLPQKMLERFNAMQSVRKKRILEDLTAYLTDHTDLLEDTHLIKRYVHLLLSADPDLIYSLVNRLVSSKEGDALYTLNQALSQEESFIDKAYEITMATTGNDSCD</sequence>
<protein>
    <recommendedName>
        <fullName evidence="3">ATP-binding protein</fullName>
    </recommendedName>
</protein>
<dbReference type="Gene3D" id="3.40.50.300">
    <property type="entry name" value="P-loop containing nucleotide triphosphate hydrolases"/>
    <property type="match status" value="1"/>
</dbReference>
<dbReference type="AlphaFoldDB" id="A0A133XS39"/>
<dbReference type="OrthoDB" id="40849at2"/>
<dbReference type="Proteomes" id="UP000070422">
    <property type="component" value="Unassembled WGS sequence"/>
</dbReference>
<dbReference type="SUPFAM" id="SSF52540">
    <property type="entry name" value="P-loop containing nucleoside triphosphate hydrolases"/>
    <property type="match status" value="1"/>
</dbReference>
<evidence type="ECO:0000313" key="2">
    <source>
        <dbReference type="Proteomes" id="UP000070422"/>
    </source>
</evidence>
<dbReference type="EMBL" id="LSCQ01000090">
    <property type="protein sequence ID" value="KXB33751.1"/>
    <property type="molecule type" value="Genomic_DNA"/>
</dbReference>
<proteinExistence type="predicted"/>
<reference evidence="1 2" key="1">
    <citation type="submission" date="2016-01" db="EMBL/GenBank/DDBJ databases">
        <authorList>
            <person name="Oliw E.H."/>
        </authorList>
    </citation>
    <scope>NUCLEOTIDE SEQUENCE [LARGE SCALE GENOMIC DNA]</scope>
    <source>
        <strain evidence="1 2">KA00635</strain>
    </source>
</reference>
<dbReference type="RefSeq" id="WP_060937306.1">
    <property type="nucleotide sequence ID" value="NZ_CP118095.1"/>
</dbReference>
<accession>A0A133XS39</accession>
<gene>
    <name evidence="1" type="ORF">HMPREF3187_01640</name>
</gene>